<evidence type="ECO:0008006" key="4">
    <source>
        <dbReference type="Google" id="ProtNLM"/>
    </source>
</evidence>
<accession>A0A9P4P0Q3</accession>
<feature type="chain" id="PRO_5040431332" description="Secreted protein" evidence="1">
    <location>
        <begin position="22"/>
        <end position="86"/>
    </location>
</feature>
<gene>
    <name evidence="2" type="ORF">EJ08DRAFT_333713</name>
</gene>
<dbReference type="Proteomes" id="UP000800235">
    <property type="component" value="Unassembled WGS sequence"/>
</dbReference>
<reference evidence="2" key="1">
    <citation type="journal article" date="2020" name="Stud. Mycol.">
        <title>101 Dothideomycetes genomes: a test case for predicting lifestyles and emergence of pathogens.</title>
        <authorList>
            <person name="Haridas S."/>
            <person name="Albert R."/>
            <person name="Binder M."/>
            <person name="Bloem J."/>
            <person name="Labutti K."/>
            <person name="Salamov A."/>
            <person name="Andreopoulos B."/>
            <person name="Baker S."/>
            <person name="Barry K."/>
            <person name="Bills G."/>
            <person name="Bluhm B."/>
            <person name="Cannon C."/>
            <person name="Castanera R."/>
            <person name="Culley D."/>
            <person name="Daum C."/>
            <person name="Ezra D."/>
            <person name="Gonzalez J."/>
            <person name="Henrissat B."/>
            <person name="Kuo A."/>
            <person name="Liang C."/>
            <person name="Lipzen A."/>
            <person name="Lutzoni F."/>
            <person name="Magnuson J."/>
            <person name="Mondo S."/>
            <person name="Nolan M."/>
            <person name="Ohm R."/>
            <person name="Pangilinan J."/>
            <person name="Park H.-J."/>
            <person name="Ramirez L."/>
            <person name="Alfaro M."/>
            <person name="Sun H."/>
            <person name="Tritt A."/>
            <person name="Yoshinaga Y."/>
            <person name="Zwiers L.-H."/>
            <person name="Turgeon B."/>
            <person name="Goodwin S."/>
            <person name="Spatafora J."/>
            <person name="Crous P."/>
            <person name="Grigoriev I."/>
        </authorList>
    </citation>
    <scope>NUCLEOTIDE SEQUENCE</scope>
    <source>
        <strain evidence="2">CBS 130266</strain>
    </source>
</reference>
<dbReference type="EMBL" id="MU007013">
    <property type="protein sequence ID" value="KAF2435271.1"/>
    <property type="molecule type" value="Genomic_DNA"/>
</dbReference>
<evidence type="ECO:0000313" key="3">
    <source>
        <dbReference type="Proteomes" id="UP000800235"/>
    </source>
</evidence>
<keyword evidence="1" id="KW-0732">Signal</keyword>
<evidence type="ECO:0000256" key="1">
    <source>
        <dbReference type="SAM" id="SignalP"/>
    </source>
</evidence>
<evidence type="ECO:0000313" key="2">
    <source>
        <dbReference type="EMBL" id="KAF2435271.1"/>
    </source>
</evidence>
<keyword evidence="3" id="KW-1185">Reference proteome</keyword>
<feature type="signal peptide" evidence="1">
    <location>
        <begin position="1"/>
        <end position="21"/>
    </location>
</feature>
<protein>
    <recommendedName>
        <fullName evidence="4">Secreted protein</fullName>
    </recommendedName>
</protein>
<dbReference type="AlphaFoldDB" id="A0A9P4P0Q3"/>
<name>A0A9P4P0Q3_9PEZI</name>
<proteinExistence type="predicted"/>
<sequence length="86" mass="9709">MFCPNRSFLALLLFQSAVIWASPTPLHKHPILVSRFRLRPHALYTSTSGVPSGSVARTTSFTYVAVASDFVRNFPERYISSRLRPL</sequence>
<organism evidence="2 3">
    <name type="scientific">Tothia fuscella</name>
    <dbReference type="NCBI Taxonomy" id="1048955"/>
    <lineage>
        <taxon>Eukaryota</taxon>
        <taxon>Fungi</taxon>
        <taxon>Dikarya</taxon>
        <taxon>Ascomycota</taxon>
        <taxon>Pezizomycotina</taxon>
        <taxon>Dothideomycetes</taxon>
        <taxon>Pleosporomycetidae</taxon>
        <taxon>Venturiales</taxon>
        <taxon>Cylindrosympodiaceae</taxon>
        <taxon>Tothia</taxon>
    </lineage>
</organism>
<comment type="caution">
    <text evidence="2">The sequence shown here is derived from an EMBL/GenBank/DDBJ whole genome shotgun (WGS) entry which is preliminary data.</text>
</comment>